<dbReference type="InterPro" id="IPR043917">
    <property type="entry name" value="DUF5753"/>
</dbReference>
<gene>
    <name evidence="2" type="ORF">PSN13_04806</name>
</gene>
<dbReference type="CDD" id="cd00093">
    <property type="entry name" value="HTH_XRE"/>
    <property type="match status" value="1"/>
</dbReference>
<organism evidence="2 3">
    <name type="scientific">Micromonospora saelicesensis</name>
    <dbReference type="NCBI Taxonomy" id="285676"/>
    <lineage>
        <taxon>Bacteria</taxon>
        <taxon>Bacillati</taxon>
        <taxon>Actinomycetota</taxon>
        <taxon>Actinomycetes</taxon>
        <taxon>Micromonosporales</taxon>
        <taxon>Micromonosporaceae</taxon>
        <taxon>Micromonospora</taxon>
    </lineage>
</organism>
<dbReference type="GO" id="GO:0003677">
    <property type="term" value="F:DNA binding"/>
    <property type="evidence" value="ECO:0007669"/>
    <property type="project" value="InterPro"/>
</dbReference>
<dbReference type="Proteomes" id="UP000249419">
    <property type="component" value="Unassembled WGS sequence"/>
</dbReference>
<evidence type="ECO:0000259" key="1">
    <source>
        <dbReference type="PROSITE" id="PS50943"/>
    </source>
</evidence>
<dbReference type="SUPFAM" id="SSF47413">
    <property type="entry name" value="lambda repressor-like DNA-binding domains"/>
    <property type="match status" value="1"/>
</dbReference>
<name>A0A328NM02_9ACTN</name>
<reference evidence="2 3" key="1">
    <citation type="submission" date="2018-03" db="EMBL/GenBank/DDBJ databases">
        <title>Defining the species Micromonospora saelicesensis and Micromonospora noduli under the framework of genomics.</title>
        <authorList>
            <person name="Riesco R."/>
            <person name="Trujillo M.E."/>
        </authorList>
    </citation>
    <scope>NUCLEOTIDE SEQUENCE [LARGE SCALE GENOMIC DNA]</scope>
    <source>
        <strain evidence="2 3">PSN13</strain>
    </source>
</reference>
<dbReference type="PROSITE" id="PS50943">
    <property type="entry name" value="HTH_CROC1"/>
    <property type="match status" value="1"/>
</dbReference>
<dbReference type="Pfam" id="PF13560">
    <property type="entry name" value="HTH_31"/>
    <property type="match status" value="1"/>
</dbReference>
<proteinExistence type="predicted"/>
<dbReference type="Pfam" id="PF19054">
    <property type="entry name" value="DUF5753"/>
    <property type="match status" value="1"/>
</dbReference>
<dbReference type="EMBL" id="PYAG01000033">
    <property type="protein sequence ID" value="RAO29608.1"/>
    <property type="molecule type" value="Genomic_DNA"/>
</dbReference>
<dbReference type="InterPro" id="IPR001387">
    <property type="entry name" value="Cro/C1-type_HTH"/>
</dbReference>
<sequence>MGLHDPDNRGGRWGAVTTVVSTAALIREQLRRSRLAAGLTQEEYGKRAHYSPSMVSAVELGQTAPNEAYLKRADEVLDTGGLLTSLRDLGRRDGEPVWFRPWLEVERVATQLRCFGATMIPGLLQTADYARAVFRLDLGLTADRVEELVAARLERQTILDRDHPPQLTAVIDEAALQRFAEGCAGVLADQLRHLVACARRPHIRVHVLPQGVGLHAGLFGPFILGRTADGSWLGFLDNQTGGTAVDDIFEVATLLGRWESLRSDALPRQQSIDLLEEIVKPWI</sequence>
<comment type="caution">
    <text evidence="2">The sequence shown here is derived from an EMBL/GenBank/DDBJ whole genome shotgun (WGS) entry which is preliminary data.</text>
</comment>
<evidence type="ECO:0000313" key="3">
    <source>
        <dbReference type="Proteomes" id="UP000249419"/>
    </source>
</evidence>
<accession>A0A328NM02</accession>
<evidence type="ECO:0000313" key="2">
    <source>
        <dbReference type="EMBL" id="RAO29608.1"/>
    </source>
</evidence>
<protein>
    <recommendedName>
        <fullName evidence="1">HTH cro/C1-type domain-containing protein</fullName>
    </recommendedName>
</protein>
<dbReference type="AlphaFoldDB" id="A0A328NM02"/>
<dbReference type="SMART" id="SM00530">
    <property type="entry name" value="HTH_XRE"/>
    <property type="match status" value="1"/>
</dbReference>
<dbReference type="InterPro" id="IPR010982">
    <property type="entry name" value="Lambda_DNA-bd_dom_sf"/>
</dbReference>
<feature type="domain" description="HTH cro/C1-type" evidence="1">
    <location>
        <begin position="30"/>
        <end position="89"/>
    </location>
</feature>
<dbReference type="Gene3D" id="1.10.260.40">
    <property type="entry name" value="lambda repressor-like DNA-binding domains"/>
    <property type="match status" value="1"/>
</dbReference>